<feature type="transmembrane region" description="Helical" evidence="1">
    <location>
        <begin position="96"/>
        <end position="117"/>
    </location>
</feature>
<dbReference type="OrthoDB" id="80923at2"/>
<evidence type="ECO:0000256" key="1">
    <source>
        <dbReference type="SAM" id="Phobius"/>
    </source>
</evidence>
<keyword evidence="1" id="KW-0812">Transmembrane</keyword>
<feature type="transmembrane region" description="Helical" evidence="1">
    <location>
        <begin position="30"/>
        <end position="51"/>
    </location>
</feature>
<reference evidence="2 3" key="1">
    <citation type="submission" date="2019-07" db="EMBL/GenBank/DDBJ databases">
        <title>Complete Genome Sequence of Leptotrichia goodfellowii Strain JCM 16774.</title>
        <authorList>
            <person name="Watanabe S."/>
            <person name="Cui L."/>
        </authorList>
    </citation>
    <scope>NUCLEOTIDE SEQUENCE [LARGE SCALE GENOMIC DNA]</scope>
    <source>
        <strain evidence="2 3">JCM16774</strain>
    </source>
</reference>
<accession>A0A510J8N9</accession>
<dbReference type="AlphaFoldDB" id="A0A510J8N9"/>
<protein>
    <recommendedName>
        <fullName evidence="4">DUF4870 domain-containing protein</fullName>
    </recommendedName>
</protein>
<evidence type="ECO:0008006" key="4">
    <source>
        <dbReference type="Google" id="ProtNLM"/>
    </source>
</evidence>
<name>A0A510J8N9_9FUSO</name>
<sequence>MRKLKKENKQNTENTNLSNNIDKEKIKKQIGFILLISWIFPFFGLFFLHFSRKTLYDKPKEILCKIINMEFTSIIILFILTSLLNTLAIAKVSGIILLFITVIMLGILIYAVISHVIGTLKWSKGEDYSFKYSLEFFKPYENINK</sequence>
<keyword evidence="1" id="KW-1133">Transmembrane helix</keyword>
<keyword evidence="1" id="KW-0472">Membrane</keyword>
<proteinExistence type="predicted"/>
<evidence type="ECO:0000313" key="2">
    <source>
        <dbReference type="EMBL" id="BBM35638.1"/>
    </source>
</evidence>
<dbReference type="KEGG" id="lgo:JCM16774_0563"/>
<gene>
    <name evidence="2" type="ORF">JCM16774_0563</name>
</gene>
<evidence type="ECO:0000313" key="3">
    <source>
        <dbReference type="Proteomes" id="UP000321606"/>
    </source>
</evidence>
<dbReference type="EMBL" id="AP019822">
    <property type="protein sequence ID" value="BBM35638.1"/>
    <property type="molecule type" value="Genomic_DNA"/>
</dbReference>
<dbReference type="RefSeq" id="WP_026737160.1">
    <property type="nucleotide sequence ID" value="NZ_AP019822.1"/>
</dbReference>
<organism evidence="2 3">
    <name type="scientific">Pseudoleptotrichia goodfellowii</name>
    <dbReference type="NCBI Taxonomy" id="157692"/>
    <lineage>
        <taxon>Bacteria</taxon>
        <taxon>Fusobacteriati</taxon>
        <taxon>Fusobacteriota</taxon>
        <taxon>Fusobacteriia</taxon>
        <taxon>Fusobacteriales</taxon>
        <taxon>Leptotrichiaceae</taxon>
        <taxon>Pseudoleptotrichia</taxon>
    </lineage>
</organism>
<feature type="transmembrane region" description="Helical" evidence="1">
    <location>
        <begin position="71"/>
        <end position="89"/>
    </location>
</feature>
<dbReference type="Proteomes" id="UP000321606">
    <property type="component" value="Chromosome"/>
</dbReference>